<dbReference type="Proteomes" id="UP000501690">
    <property type="component" value="Linkage Group LG4"/>
</dbReference>
<evidence type="ECO:0000259" key="6">
    <source>
        <dbReference type="PROSITE" id="PS50404"/>
    </source>
</evidence>
<evidence type="ECO:0000256" key="5">
    <source>
        <dbReference type="ARBA" id="ARBA00047960"/>
    </source>
</evidence>
<evidence type="ECO:0000313" key="8">
    <source>
        <dbReference type="EMBL" id="QCD90525.1"/>
    </source>
</evidence>
<dbReference type="GO" id="GO:0004364">
    <property type="term" value="F:glutathione transferase activity"/>
    <property type="evidence" value="ECO:0007669"/>
    <property type="project" value="UniProtKB-EC"/>
</dbReference>
<dbReference type="GO" id="GO:0005737">
    <property type="term" value="C:cytoplasm"/>
    <property type="evidence" value="ECO:0007669"/>
    <property type="project" value="TreeGrafter"/>
</dbReference>
<protein>
    <recommendedName>
        <fullName evidence="1">glutathione transferase</fullName>
        <ecNumber evidence="1">2.5.1.18</ecNumber>
    </recommendedName>
</protein>
<keyword evidence="3 8" id="KW-0808">Transferase</keyword>
<evidence type="ECO:0000256" key="1">
    <source>
        <dbReference type="ARBA" id="ARBA00012452"/>
    </source>
</evidence>
<dbReference type="CDD" id="cd03185">
    <property type="entry name" value="GST_C_Tau"/>
    <property type="match status" value="2"/>
</dbReference>
<dbReference type="FunFam" id="1.20.1050.10:FF:000016">
    <property type="entry name" value="Glutathione S-transferase U9"/>
    <property type="match status" value="1"/>
</dbReference>
<dbReference type="Gene3D" id="3.40.30.10">
    <property type="entry name" value="Glutaredoxin"/>
    <property type="match status" value="2"/>
</dbReference>
<dbReference type="Pfam" id="PF02798">
    <property type="entry name" value="GST_N"/>
    <property type="match status" value="2"/>
</dbReference>
<dbReference type="EC" id="2.5.1.18" evidence="1"/>
<dbReference type="InterPro" id="IPR045074">
    <property type="entry name" value="GST_C_Tau"/>
</dbReference>
<proteinExistence type="inferred from homology"/>
<dbReference type="PROSITE" id="PS50405">
    <property type="entry name" value="GST_CTER"/>
    <property type="match status" value="1"/>
</dbReference>
<dbReference type="SFLD" id="SFLDG01152">
    <property type="entry name" value="Main.3:_Omega-_and_Tau-like"/>
    <property type="match status" value="1"/>
</dbReference>
<dbReference type="CDD" id="cd03058">
    <property type="entry name" value="GST_N_Tau"/>
    <property type="match status" value="2"/>
</dbReference>
<gene>
    <name evidence="8" type="ORF">DEO72_LG4g1481</name>
</gene>
<reference evidence="8 9" key="1">
    <citation type="submission" date="2019-04" db="EMBL/GenBank/DDBJ databases">
        <title>An improved genome assembly and genetic linkage map for asparagus bean, Vigna unguiculata ssp. sesquipedialis.</title>
        <authorList>
            <person name="Xia Q."/>
            <person name="Zhang R."/>
            <person name="Dong Y."/>
        </authorList>
    </citation>
    <scope>NUCLEOTIDE SEQUENCE [LARGE SCALE GENOMIC DNA]</scope>
    <source>
        <tissue evidence="8">Leaf</tissue>
    </source>
</reference>
<keyword evidence="9" id="KW-1185">Reference proteome</keyword>
<evidence type="ECO:0000256" key="3">
    <source>
        <dbReference type="ARBA" id="ARBA00022679"/>
    </source>
</evidence>
<dbReference type="FunFam" id="3.40.30.10:FF:000044">
    <property type="entry name" value="Glutathione S-transferase GSTU6"/>
    <property type="match status" value="1"/>
</dbReference>
<comment type="similarity">
    <text evidence="4">Belongs to the GST superfamily. Tau family.</text>
</comment>
<dbReference type="GO" id="GO:0009407">
    <property type="term" value="P:toxin catabolic process"/>
    <property type="evidence" value="ECO:0007669"/>
    <property type="project" value="UniProtKB-ARBA"/>
</dbReference>
<dbReference type="SUPFAM" id="SSF47616">
    <property type="entry name" value="GST C-terminal domain-like"/>
    <property type="match status" value="2"/>
</dbReference>
<accession>A0A4D6LQ22</accession>
<dbReference type="InterPro" id="IPR004045">
    <property type="entry name" value="Glutathione_S-Trfase_N"/>
</dbReference>
<dbReference type="InterPro" id="IPR036249">
    <property type="entry name" value="Thioredoxin-like_sf"/>
</dbReference>
<dbReference type="PANTHER" id="PTHR11260:SF779">
    <property type="entry name" value="GLUTATHIONE TRANSFERASE"/>
    <property type="match status" value="1"/>
</dbReference>
<evidence type="ECO:0000256" key="4">
    <source>
        <dbReference type="ARBA" id="ARBA00025743"/>
    </source>
</evidence>
<evidence type="ECO:0000256" key="2">
    <source>
        <dbReference type="ARBA" id="ARBA00022575"/>
    </source>
</evidence>
<dbReference type="PROSITE" id="PS50404">
    <property type="entry name" value="GST_NTER"/>
    <property type="match status" value="2"/>
</dbReference>
<dbReference type="SFLD" id="SFLDG00358">
    <property type="entry name" value="Main_(cytGST)"/>
    <property type="match status" value="2"/>
</dbReference>
<dbReference type="EMBL" id="CP039348">
    <property type="protein sequence ID" value="QCD90525.1"/>
    <property type="molecule type" value="Genomic_DNA"/>
</dbReference>
<name>A0A4D6LQ22_VIGUN</name>
<keyword evidence="2" id="KW-0216">Detoxification</keyword>
<dbReference type="InterPro" id="IPR036282">
    <property type="entry name" value="Glutathione-S-Trfase_C_sf"/>
</dbReference>
<comment type="catalytic activity">
    <reaction evidence="5">
        <text>RX + glutathione = an S-substituted glutathione + a halide anion + H(+)</text>
        <dbReference type="Rhea" id="RHEA:16437"/>
        <dbReference type="ChEBI" id="CHEBI:15378"/>
        <dbReference type="ChEBI" id="CHEBI:16042"/>
        <dbReference type="ChEBI" id="CHEBI:17792"/>
        <dbReference type="ChEBI" id="CHEBI:57925"/>
        <dbReference type="ChEBI" id="CHEBI:90779"/>
        <dbReference type="EC" id="2.5.1.18"/>
    </reaction>
</comment>
<dbReference type="AlphaFoldDB" id="A0A4D6LQ22"/>
<organism evidence="8 9">
    <name type="scientific">Vigna unguiculata</name>
    <name type="common">Cowpea</name>
    <dbReference type="NCBI Taxonomy" id="3917"/>
    <lineage>
        <taxon>Eukaryota</taxon>
        <taxon>Viridiplantae</taxon>
        <taxon>Streptophyta</taxon>
        <taxon>Embryophyta</taxon>
        <taxon>Tracheophyta</taxon>
        <taxon>Spermatophyta</taxon>
        <taxon>Magnoliopsida</taxon>
        <taxon>eudicotyledons</taxon>
        <taxon>Gunneridae</taxon>
        <taxon>Pentapetalae</taxon>
        <taxon>rosids</taxon>
        <taxon>fabids</taxon>
        <taxon>Fabales</taxon>
        <taxon>Fabaceae</taxon>
        <taxon>Papilionoideae</taxon>
        <taxon>50 kb inversion clade</taxon>
        <taxon>NPAAA clade</taxon>
        <taxon>indigoferoid/millettioid clade</taxon>
        <taxon>Phaseoleae</taxon>
        <taxon>Vigna</taxon>
    </lineage>
</organism>
<dbReference type="PANTHER" id="PTHR11260">
    <property type="entry name" value="GLUTATHIONE S-TRANSFERASE, GST, SUPERFAMILY, GST DOMAIN CONTAINING"/>
    <property type="match status" value="1"/>
</dbReference>
<dbReference type="GO" id="GO:0006749">
    <property type="term" value="P:glutathione metabolic process"/>
    <property type="evidence" value="ECO:0007669"/>
    <property type="project" value="InterPro"/>
</dbReference>
<evidence type="ECO:0000313" key="9">
    <source>
        <dbReference type="Proteomes" id="UP000501690"/>
    </source>
</evidence>
<dbReference type="InterPro" id="IPR004046">
    <property type="entry name" value="GST_C"/>
</dbReference>
<evidence type="ECO:0000259" key="7">
    <source>
        <dbReference type="PROSITE" id="PS50405"/>
    </source>
</evidence>
<dbReference type="InterPro" id="IPR040079">
    <property type="entry name" value="Glutathione_S-Trfase"/>
</dbReference>
<dbReference type="SFLD" id="SFLDS00019">
    <property type="entry name" value="Glutathione_Transferase_(cytos"/>
    <property type="match status" value="2"/>
</dbReference>
<feature type="domain" description="GST N-terminal" evidence="6">
    <location>
        <begin position="169"/>
        <end position="248"/>
    </location>
</feature>
<dbReference type="InterPro" id="IPR010987">
    <property type="entry name" value="Glutathione-S-Trfase_C-like"/>
</dbReference>
<feature type="domain" description="GST N-terminal" evidence="6">
    <location>
        <begin position="4"/>
        <end position="83"/>
    </location>
</feature>
<dbReference type="Pfam" id="PF00043">
    <property type="entry name" value="GST_C"/>
    <property type="match status" value="1"/>
</dbReference>
<dbReference type="Gene3D" id="1.20.1050.10">
    <property type="match status" value="3"/>
</dbReference>
<dbReference type="InterPro" id="IPR045073">
    <property type="entry name" value="Omega/Tau-like"/>
</dbReference>
<feature type="domain" description="GST C-terminal" evidence="7">
    <location>
        <begin position="254"/>
        <end position="381"/>
    </location>
</feature>
<sequence length="389" mass="44249">MAKNELKLLGGWFSPFALRVQIALNLKGVDYEFVEETLNPKSELLLKSNPVHKKIPVLLHEDKAICESAIIVEYIDEVWSNVPSILPQNAYDRANARFWVAYIDDKVFFGGDTIGFIDIGFGSFLSWIRVVEKMNARKLLHETKHPRLIQWTENFAAHPAVNGLIPDTDKLIELAKAFRQTLRAMQIALNLKGVDYEDIEETLFPKSELLLKSNPVLKKIPVLFHADKVICESAIIVEYIDEVWTHAPSILPQNAYDRAQARFWVGYIDQKWISSLKNILIAEDDEAKKPDFEEIEEIAERLEEVLKGKTFFGGDTIGFIDIVFGSFLSWTRVIENINGTKLIDETKQPSLFQWAETFAVHPAVKGLLPEIDKLVEFAKILKLSLAAAK</sequence>
<dbReference type="SUPFAM" id="SSF52833">
    <property type="entry name" value="Thioredoxin-like"/>
    <property type="match status" value="2"/>
</dbReference>